<dbReference type="InterPro" id="IPR033370">
    <property type="entry name" value="COG1"/>
</dbReference>
<keyword evidence="6" id="KW-0333">Golgi apparatus</keyword>
<organism evidence="9 10">
    <name type="scientific">Mycena rosella</name>
    <name type="common">Pink bonnet</name>
    <name type="synonym">Agaricus rosellus</name>
    <dbReference type="NCBI Taxonomy" id="1033263"/>
    <lineage>
        <taxon>Eukaryota</taxon>
        <taxon>Fungi</taxon>
        <taxon>Dikarya</taxon>
        <taxon>Basidiomycota</taxon>
        <taxon>Agaricomycotina</taxon>
        <taxon>Agaricomycetes</taxon>
        <taxon>Agaricomycetidae</taxon>
        <taxon>Agaricales</taxon>
        <taxon>Marasmiineae</taxon>
        <taxon>Mycenaceae</taxon>
        <taxon>Mycena</taxon>
    </lineage>
</organism>
<evidence type="ECO:0000256" key="6">
    <source>
        <dbReference type="ARBA" id="ARBA00023034"/>
    </source>
</evidence>
<feature type="region of interest" description="Disordered" evidence="8">
    <location>
        <begin position="1"/>
        <end position="48"/>
    </location>
</feature>
<keyword evidence="7" id="KW-0472">Membrane</keyword>
<dbReference type="PANTHER" id="PTHR31658">
    <property type="entry name" value="CONSERVED OLIGOMERIC GOLGI COMPLEX SUBUNIT 1"/>
    <property type="match status" value="1"/>
</dbReference>
<dbReference type="EMBL" id="JARKIE010000007">
    <property type="protein sequence ID" value="KAJ7705997.1"/>
    <property type="molecule type" value="Genomic_DNA"/>
</dbReference>
<dbReference type="AlphaFoldDB" id="A0AAD7GV90"/>
<evidence type="ECO:0000256" key="4">
    <source>
        <dbReference type="ARBA" id="ARBA00022448"/>
    </source>
</evidence>
<evidence type="ECO:0000256" key="1">
    <source>
        <dbReference type="ARBA" id="ARBA00004395"/>
    </source>
</evidence>
<dbReference type="GO" id="GO:0015031">
    <property type="term" value="P:protein transport"/>
    <property type="evidence" value="ECO:0007669"/>
    <property type="project" value="UniProtKB-KW"/>
</dbReference>
<evidence type="ECO:0000313" key="9">
    <source>
        <dbReference type="EMBL" id="KAJ7705997.1"/>
    </source>
</evidence>
<dbReference type="PANTHER" id="PTHR31658:SF0">
    <property type="entry name" value="CONSERVED OLIGOMERIC GOLGI COMPLEX SUBUNIT 1"/>
    <property type="match status" value="1"/>
</dbReference>
<evidence type="ECO:0000256" key="2">
    <source>
        <dbReference type="ARBA" id="ARBA00006653"/>
    </source>
</evidence>
<evidence type="ECO:0000313" key="10">
    <source>
        <dbReference type="Proteomes" id="UP001221757"/>
    </source>
</evidence>
<evidence type="ECO:0000256" key="3">
    <source>
        <dbReference type="ARBA" id="ARBA00020978"/>
    </source>
</evidence>
<feature type="region of interest" description="Disordered" evidence="8">
    <location>
        <begin position="684"/>
        <end position="703"/>
    </location>
</feature>
<accession>A0AAD7GV90</accession>
<keyword evidence="5" id="KW-0653">Protein transport</keyword>
<proteinExistence type="inferred from homology"/>
<comment type="subcellular location">
    <subcellularLocation>
        <location evidence="1">Golgi apparatus membrane</location>
        <topology evidence="1">Peripheral membrane protein</topology>
    </subcellularLocation>
</comment>
<gene>
    <name evidence="9" type="ORF">B0H17DRAFT_1192554</name>
</gene>
<keyword evidence="4" id="KW-0813">Transport</keyword>
<protein>
    <recommendedName>
        <fullName evidence="3">Conserved oligomeric Golgi complex subunit 1</fullName>
    </recommendedName>
</protein>
<sequence length="878" mass="96576">MSRRPSALSFSLPPPLANGQVKLVQSPTAPEPPAPSRRPSVSKLPTDISELDPDELFAKYTVAEVRFAQQRLRADADANRKSCGLWLGAERYRDLLQASTSIISIARSSKRVIEALQETKDAILAQDEPPMPQRISSQGGGGARHLHTLQLLSAHMKLLLDAPEYLWRLIERKKYFTAAWLFLLARLDVLEQFPLAQRQWEAVSQFRSQIIHKATLSLREYTASAEDACAALLTLHLLDSRPLVETLSVFLSQRSKTLLAMLSRATENSPISPLSPSLSRRANGHVPDKRSAPPASRKASVREVREATQAALDALVKTLTTCRSVFEEAELKQSMIGSVLESIQSDSPSADTKSLPSELQLTTQTLLATLPSSAHFLLLPPGLRAYKPYVDLSSSSSLIDPAHFAHVLGEWFRTSNQSLQTAAAKWFSDLRTVAEVWTLRAAIRQWIDASALKREETETLKAIFDGAAQQRVLNIWKLALSDAEDAFQLQLAAATTSLRDTPKERRTDASPVDFLFNAPPLPVFPGLGPVDSSFQKYKASLRRQLLGRTSLLDSVLATLESCARSLQRDLAIVLAGKDEEARDVAAQLSEQYRPNAEALCTGILDTLSAAEKQDADDSELTIDSLVFVGHVADELGSSSPFVSDIGGSAEVVQKFKKRTKALHDRIIDRWRMFTVSQIIAQRRAASRPKSKTSPFASAPSTPSSDLVESLLTLSNSVQQLGVSHSRERSTNTVADKALRLFVTEWVADGWKQDGVQALCDIALLRRLADLRTPEWDDVCELLDSKAQQFREQLQQDSTAPTQNGWNDGAADYLARTQTLFAALLPLASPMRTLNTSADKFAPLLPFGSPELEQQFQPAVELAKPSSRFGLLLVGTAAR</sequence>
<evidence type="ECO:0000256" key="5">
    <source>
        <dbReference type="ARBA" id="ARBA00022927"/>
    </source>
</evidence>
<feature type="compositionally biased region" description="Low complexity" evidence="8">
    <location>
        <begin position="269"/>
        <end position="279"/>
    </location>
</feature>
<dbReference type="Proteomes" id="UP001221757">
    <property type="component" value="Unassembled WGS sequence"/>
</dbReference>
<feature type="compositionally biased region" description="Low complexity" evidence="8">
    <location>
        <begin position="691"/>
        <end position="703"/>
    </location>
</feature>
<comment type="similarity">
    <text evidence="2">Belongs to the COG1 family.</text>
</comment>
<keyword evidence="10" id="KW-1185">Reference proteome</keyword>
<name>A0AAD7GV90_MYCRO</name>
<comment type="caution">
    <text evidence="9">The sequence shown here is derived from an EMBL/GenBank/DDBJ whole genome shotgun (WGS) entry which is preliminary data.</text>
</comment>
<feature type="compositionally biased region" description="Low complexity" evidence="8">
    <location>
        <begin position="1"/>
        <end position="11"/>
    </location>
</feature>
<dbReference type="GO" id="GO:0017119">
    <property type="term" value="C:Golgi transport complex"/>
    <property type="evidence" value="ECO:0007669"/>
    <property type="project" value="InterPro"/>
</dbReference>
<feature type="region of interest" description="Disordered" evidence="8">
    <location>
        <begin position="268"/>
        <end position="302"/>
    </location>
</feature>
<dbReference type="GO" id="GO:0006891">
    <property type="term" value="P:intra-Golgi vesicle-mediated transport"/>
    <property type="evidence" value="ECO:0007669"/>
    <property type="project" value="InterPro"/>
</dbReference>
<dbReference type="GO" id="GO:0000139">
    <property type="term" value="C:Golgi membrane"/>
    <property type="evidence" value="ECO:0007669"/>
    <property type="project" value="UniProtKB-SubCell"/>
</dbReference>
<evidence type="ECO:0000256" key="7">
    <source>
        <dbReference type="ARBA" id="ARBA00023136"/>
    </source>
</evidence>
<reference evidence="9" key="1">
    <citation type="submission" date="2023-03" db="EMBL/GenBank/DDBJ databases">
        <title>Massive genome expansion in bonnet fungi (Mycena s.s.) driven by repeated elements and novel gene families across ecological guilds.</title>
        <authorList>
            <consortium name="Lawrence Berkeley National Laboratory"/>
            <person name="Harder C.B."/>
            <person name="Miyauchi S."/>
            <person name="Viragh M."/>
            <person name="Kuo A."/>
            <person name="Thoen E."/>
            <person name="Andreopoulos B."/>
            <person name="Lu D."/>
            <person name="Skrede I."/>
            <person name="Drula E."/>
            <person name="Henrissat B."/>
            <person name="Morin E."/>
            <person name="Kohler A."/>
            <person name="Barry K."/>
            <person name="LaButti K."/>
            <person name="Morin E."/>
            <person name="Salamov A."/>
            <person name="Lipzen A."/>
            <person name="Mereny Z."/>
            <person name="Hegedus B."/>
            <person name="Baldrian P."/>
            <person name="Stursova M."/>
            <person name="Weitz H."/>
            <person name="Taylor A."/>
            <person name="Grigoriev I.V."/>
            <person name="Nagy L.G."/>
            <person name="Martin F."/>
            <person name="Kauserud H."/>
        </authorList>
    </citation>
    <scope>NUCLEOTIDE SEQUENCE</scope>
    <source>
        <strain evidence="9">CBHHK067</strain>
    </source>
</reference>
<evidence type="ECO:0000256" key="8">
    <source>
        <dbReference type="SAM" id="MobiDB-lite"/>
    </source>
</evidence>